<dbReference type="PROSITE" id="PS50887">
    <property type="entry name" value="GGDEF"/>
    <property type="match status" value="1"/>
</dbReference>
<evidence type="ECO:0000259" key="4">
    <source>
        <dbReference type="PROSITE" id="PS50887"/>
    </source>
</evidence>
<proteinExistence type="predicted"/>
<dbReference type="Proteomes" id="UP000198967">
    <property type="component" value="Unassembled WGS sequence"/>
</dbReference>
<feature type="region of interest" description="Disordered" evidence="1">
    <location>
        <begin position="1"/>
        <end position="88"/>
    </location>
</feature>
<gene>
    <name evidence="5" type="ORF">SAMN05216377_106238</name>
</gene>
<dbReference type="NCBIfam" id="TIGR00254">
    <property type="entry name" value="GGDEF"/>
    <property type="match status" value="1"/>
</dbReference>
<dbReference type="Gene3D" id="3.20.20.450">
    <property type="entry name" value="EAL domain"/>
    <property type="match status" value="1"/>
</dbReference>
<name>A0A1G7NGW0_PSEOR</name>
<feature type="domain" description="EAL" evidence="3">
    <location>
        <begin position="648"/>
        <end position="897"/>
    </location>
</feature>
<dbReference type="SUPFAM" id="SSF141868">
    <property type="entry name" value="EAL domain-like"/>
    <property type="match status" value="1"/>
</dbReference>
<dbReference type="PROSITE" id="PS50883">
    <property type="entry name" value="EAL"/>
    <property type="match status" value="1"/>
</dbReference>
<reference evidence="5 6" key="1">
    <citation type="submission" date="2016-10" db="EMBL/GenBank/DDBJ databases">
        <authorList>
            <person name="de Groot N.N."/>
        </authorList>
    </citation>
    <scope>NUCLEOTIDE SEQUENCE [LARGE SCALE GENOMIC DNA]</scope>
    <source>
        <strain evidence="5 6">CGMCC 4.3143</strain>
    </source>
</reference>
<dbReference type="SUPFAM" id="SSF55073">
    <property type="entry name" value="Nucleotide cyclase"/>
    <property type="match status" value="1"/>
</dbReference>
<dbReference type="CDD" id="cd01949">
    <property type="entry name" value="GGDEF"/>
    <property type="match status" value="1"/>
</dbReference>
<dbReference type="Pfam" id="PF00563">
    <property type="entry name" value="EAL"/>
    <property type="match status" value="1"/>
</dbReference>
<dbReference type="SMART" id="SM00052">
    <property type="entry name" value="EAL"/>
    <property type="match status" value="1"/>
</dbReference>
<accession>A0A1G7NGW0</accession>
<dbReference type="InterPro" id="IPR052155">
    <property type="entry name" value="Biofilm_reg_signaling"/>
</dbReference>
<dbReference type="STRING" id="366584.SAMN05216377_106238"/>
<sequence>MGGYGDRDEGVDEQVPPGLPDPDEDPVRRLGRLRSRAEAPKPEQARFADRIARAISAPSGGRVPTSRRPTPLPVEAEPVDDGDAEAGTEPGTVQVVAPPEQYSGPHLLPPAEITDPGVPPTVRDAAFGPPPVEVVPLPTAPSVVCDARDRILRVNPAFLRLAAHHGPDPIGLPLDRILSGPDADARLRRADGVTVRVRVVRWALPGGLEAVLFVEQPEPDRRWTAELERMARVGTWGYDLATATLRRSPSLDRLYAELGVRPDGPLGPIEGEQVAALCRALRAGEVPEEQQVELRVGGGGARGADHSSGGHVLTCRARVERGPDGRPLRLAGMVRDVTPEQPVRPRSDHAAERFAALMATVADGVALFDASGRLTDANPTFCRLLDRPLEDLRSRTALALSADATPQPDTGAAELPIWLRRIAPGGEGYRLDAVRFARGDGTTLTCRVGVSASLSDDGDPFWLVTATRPERPAVPAAMGDDDLTGLLDRAGAVALLADLLAGAGHDRVAVVCGDLDDFARVNSSLGHDAGDDLLVETAERLRRGLPASCTAARLSADQFAVLCADHALTDGPEALAHTVAGLLRATAPVHGATVRITASVGVVTPDVLPDGETDLLRYAEVAMQHAKRTGRGEVVVATASVVAAADQQLELEAELRAALADDQLVLEYQPVVGPDGTVLSAEALVRWRHPERGTVSPGEFLPVAERAGMMRELDLWVLRTAVREAADWPAPAAVAVNLAGLLPSDPLFLAEVTAAVEAAGLGWNRLILELVETSLVELPQSALDAMAELVGLGVRFAVDDFGTGYSSLARLKQLPAQTVKVDRAFVTGVAADPADFAVARAVVDMARALGRTTVAEGVETAEQFHVLRGLGVDAYQGWLFARPLEPDALRRTLAGGRLATPARALGA</sequence>
<dbReference type="InterPro" id="IPR000014">
    <property type="entry name" value="PAS"/>
</dbReference>
<dbReference type="PANTHER" id="PTHR44757">
    <property type="entry name" value="DIGUANYLATE CYCLASE DGCP"/>
    <property type="match status" value="1"/>
</dbReference>
<dbReference type="InterPro" id="IPR000160">
    <property type="entry name" value="GGDEF_dom"/>
</dbReference>
<evidence type="ECO:0000259" key="2">
    <source>
        <dbReference type="PROSITE" id="PS50112"/>
    </source>
</evidence>
<dbReference type="EMBL" id="FNBE01000006">
    <property type="protein sequence ID" value="SDF73151.1"/>
    <property type="molecule type" value="Genomic_DNA"/>
</dbReference>
<dbReference type="InterPro" id="IPR001633">
    <property type="entry name" value="EAL_dom"/>
</dbReference>
<feature type="domain" description="GGDEF" evidence="4">
    <location>
        <begin position="506"/>
        <end position="639"/>
    </location>
</feature>
<evidence type="ECO:0000256" key="1">
    <source>
        <dbReference type="SAM" id="MobiDB-lite"/>
    </source>
</evidence>
<feature type="compositionally biased region" description="Basic and acidic residues" evidence="1">
    <location>
        <begin position="35"/>
        <end position="52"/>
    </location>
</feature>
<dbReference type="SMART" id="SM00091">
    <property type="entry name" value="PAS"/>
    <property type="match status" value="2"/>
</dbReference>
<dbReference type="CDD" id="cd00130">
    <property type="entry name" value="PAS"/>
    <property type="match status" value="1"/>
</dbReference>
<dbReference type="AlphaFoldDB" id="A0A1G7NGW0"/>
<evidence type="ECO:0000313" key="5">
    <source>
        <dbReference type="EMBL" id="SDF73151.1"/>
    </source>
</evidence>
<feature type="domain" description="PAS" evidence="2">
    <location>
        <begin position="350"/>
        <end position="398"/>
    </location>
</feature>
<keyword evidence="6" id="KW-1185">Reference proteome</keyword>
<dbReference type="InterPro" id="IPR029787">
    <property type="entry name" value="Nucleotide_cyclase"/>
</dbReference>
<dbReference type="PROSITE" id="PS50112">
    <property type="entry name" value="PAS"/>
    <property type="match status" value="1"/>
</dbReference>
<dbReference type="SMART" id="SM00267">
    <property type="entry name" value="GGDEF"/>
    <property type="match status" value="1"/>
</dbReference>
<dbReference type="InterPro" id="IPR035965">
    <property type="entry name" value="PAS-like_dom_sf"/>
</dbReference>
<dbReference type="OrthoDB" id="23692at2"/>
<organism evidence="5 6">
    <name type="scientific">Pseudonocardia oroxyli</name>
    <dbReference type="NCBI Taxonomy" id="366584"/>
    <lineage>
        <taxon>Bacteria</taxon>
        <taxon>Bacillati</taxon>
        <taxon>Actinomycetota</taxon>
        <taxon>Actinomycetes</taxon>
        <taxon>Pseudonocardiales</taxon>
        <taxon>Pseudonocardiaceae</taxon>
        <taxon>Pseudonocardia</taxon>
    </lineage>
</organism>
<evidence type="ECO:0000313" key="6">
    <source>
        <dbReference type="Proteomes" id="UP000198967"/>
    </source>
</evidence>
<dbReference type="SUPFAM" id="SSF55785">
    <property type="entry name" value="PYP-like sensor domain (PAS domain)"/>
    <property type="match status" value="1"/>
</dbReference>
<dbReference type="Gene3D" id="3.30.450.20">
    <property type="entry name" value="PAS domain"/>
    <property type="match status" value="1"/>
</dbReference>
<dbReference type="Pfam" id="PF13188">
    <property type="entry name" value="PAS_8"/>
    <property type="match status" value="1"/>
</dbReference>
<dbReference type="CDD" id="cd01948">
    <property type="entry name" value="EAL"/>
    <property type="match status" value="1"/>
</dbReference>
<dbReference type="RefSeq" id="WP_093082287.1">
    <property type="nucleotide sequence ID" value="NZ_FNBE01000006.1"/>
</dbReference>
<dbReference type="Pfam" id="PF00990">
    <property type="entry name" value="GGDEF"/>
    <property type="match status" value="1"/>
</dbReference>
<dbReference type="PANTHER" id="PTHR44757:SF2">
    <property type="entry name" value="BIOFILM ARCHITECTURE MAINTENANCE PROTEIN MBAA"/>
    <property type="match status" value="1"/>
</dbReference>
<feature type="compositionally biased region" description="Acidic residues" evidence="1">
    <location>
        <begin position="77"/>
        <end position="86"/>
    </location>
</feature>
<dbReference type="Gene3D" id="3.30.70.270">
    <property type="match status" value="1"/>
</dbReference>
<protein>
    <submittedName>
        <fullName evidence="5">Diguanylate cyclase (GGDEF) domain-containing protein</fullName>
    </submittedName>
</protein>
<evidence type="ECO:0000259" key="3">
    <source>
        <dbReference type="PROSITE" id="PS50883"/>
    </source>
</evidence>
<dbReference type="InterPro" id="IPR035919">
    <property type="entry name" value="EAL_sf"/>
</dbReference>
<dbReference type="InterPro" id="IPR043128">
    <property type="entry name" value="Rev_trsase/Diguanyl_cyclase"/>
</dbReference>